<reference evidence="2 3" key="1">
    <citation type="submission" date="2024-06" db="EMBL/GenBank/DDBJ databases">
        <title>The Natural Products Discovery Center: Release of the First 8490 Sequenced Strains for Exploring Actinobacteria Biosynthetic Diversity.</title>
        <authorList>
            <person name="Kalkreuter E."/>
            <person name="Kautsar S.A."/>
            <person name="Yang D."/>
            <person name="Bader C.D."/>
            <person name="Teijaro C.N."/>
            <person name="Fluegel L."/>
            <person name="Davis C.M."/>
            <person name="Simpson J.R."/>
            <person name="Lauterbach L."/>
            <person name="Steele A.D."/>
            <person name="Gui C."/>
            <person name="Meng S."/>
            <person name="Li G."/>
            <person name="Viehrig K."/>
            <person name="Ye F."/>
            <person name="Su P."/>
            <person name="Kiefer A.F."/>
            <person name="Nichols A."/>
            <person name="Cepeda A.J."/>
            <person name="Yan W."/>
            <person name="Fan B."/>
            <person name="Jiang Y."/>
            <person name="Adhikari A."/>
            <person name="Zheng C.-J."/>
            <person name="Schuster L."/>
            <person name="Cowan T.M."/>
            <person name="Smanski M.J."/>
            <person name="Chevrette M.G."/>
            <person name="De Carvalho L.P.S."/>
            <person name="Shen B."/>
        </authorList>
    </citation>
    <scope>NUCLEOTIDE SEQUENCE [LARGE SCALE GENOMIC DNA]</scope>
    <source>
        <strain evidence="2 3">NPDC038104</strain>
    </source>
</reference>
<feature type="transmembrane region" description="Helical" evidence="1">
    <location>
        <begin position="77"/>
        <end position="98"/>
    </location>
</feature>
<keyword evidence="1" id="KW-0812">Transmembrane</keyword>
<protein>
    <recommendedName>
        <fullName evidence="4">Integral membrane protein</fullName>
    </recommendedName>
</protein>
<dbReference type="Proteomes" id="UP001550850">
    <property type="component" value="Unassembled WGS sequence"/>
</dbReference>
<keyword evidence="1" id="KW-0472">Membrane</keyword>
<comment type="caution">
    <text evidence="2">The sequence shown here is derived from an EMBL/GenBank/DDBJ whole genome shotgun (WGS) entry which is preliminary data.</text>
</comment>
<feature type="transmembrane region" description="Helical" evidence="1">
    <location>
        <begin position="17"/>
        <end position="37"/>
    </location>
</feature>
<keyword evidence="1" id="KW-1133">Transmembrane helix</keyword>
<sequence>MHALTSLAGRPISSHEWAVVLLLFGGFAGLTGLLLVLRPAVPADWSVQQQQDRYDAYGRGRPPAAADRHAQQVLARAMGGFFAILGPVLMIAGVVQLVSQ</sequence>
<evidence type="ECO:0000256" key="1">
    <source>
        <dbReference type="SAM" id="Phobius"/>
    </source>
</evidence>
<accession>A0ABV2YCJ1</accession>
<gene>
    <name evidence="2" type="ORF">AB0E65_04240</name>
</gene>
<dbReference type="EMBL" id="JBEZUR010000004">
    <property type="protein sequence ID" value="MEU3553439.1"/>
    <property type="molecule type" value="Genomic_DNA"/>
</dbReference>
<dbReference type="RefSeq" id="WP_108951684.1">
    <property type="nucleotide sequence ID" value="NZ_BEVZ01000001.1"/>
</dbReference>
<proteinExistence type="predicted"/>
<evidence type="ECO:0000313" key="3">
    <source>
        <dbReference type="Proteomes" id="UP001550850"/>
    </source>
</evidence>
<keyword evidence="3" id="KW-1185">Reference proteome</keyword>
<name>A0ABV2YCJ1_9ACTN</name>
<evidence type="ECO:0008006" key="4">
    <source>
        <dbReference type="Google" id="ProtNLM"/>
    </source>
</evidence>
<organism evidence="2 3">
    <name type="scientific">Streptomyces fragilis</name>
    <dbReference type="NCBI Taxonomy" id="67301"/>
    <lineage>
        <taxon>Bacteria</taxon>
        <taxon>Bacillati</taxon>
        <taxon>Actinomycetota</taxon>
        <taxon>Actinomycetes</taxon>
        <taxon>Kitasatosporales</taxon>
        <taxon>Streptomycetaceae</taxon>
        <taxon>Streptomyces</taxon>
    </lineage>
</organism>
<evidence type="ECO:0000313" key="2">
    <source>
        <dbReference type="EMBL" id="MEU3553439.1"/>
    </source>
</evidence>